<dbReference type="NCBIfam" id="TIGR00044">
    <property type="entry name" value="YggS family pyridoxal phosphate-dependent enzyme"/>
    <property type="match status" value="1"/>
</dbReference>
<gene>
    <name evidence="6" type="ORF">AS188_09015</name>
</gene>
<evidence type="ECO:0000256" key="1">
    <source>
        <dbReference type="ARBA" id="ARBA00022898"/>
    </source>
</evidence>
<dbReference type="HAMAP" id="MF_02087">
    <property type="entry name" value="PLP_homeostasis"/>
    <property type="match status" value="1"/>
</dbReference>
<comment type="function">
    <text evidence="2">Pyridoxal 5'-phosphate (PLP)-binding protein, which is involved in PLP homeostasis.</text>
</comment>
<protein>
    <recommendedName>
        <fullName evidence="2">Pyridoxal phosphate homeostasis protein</fullName>
        <shortName evidence="2">PLP homeostasis protein</shortName>
    </recommendedName>
</protein>
<dbReference type="KEGG" id="kfv:AS188_09015"/>
<dbReference type="EMBL" id="CP013254">
    <property type="protein sequence ID" value="ALU39863.1"/>
    <property type="molecule type" value="Genomic_DNA"/>
</dbReference>
<feature type="modified residue" description="N6-(pyridoxal phosphate)lysine" evidence="2 3">
    <location>
        <position position="53"/>
    </location>
</feature>
<evidence type="ECO:0000313" key="7">
    <source>
        <dbReference type="Proteomes" id="UP000057181"/>
    </source>
</evidence>
<evidence type="ECO:0000259" key="5">
    <source>
        <dbReference type="Pfam" id="PF01168"/>
    </source>
</evidence>
<dbReference type="PANTHER" id="PTHR10146">
    <property type="entry name" value="PROLINE SYNTHETASE CO-TRANSCRIBED BACTERIAL HOMOLOG PROTEIN"/>
    <property type="match status" value="1"/>
</dbReference>
<dbReference type="InterPro" id="IPR001608">
    <property type="entry name" value="Ala_racemase_N"/>
</dbReference>
<dbReference type="PROSITE" id="PS01211">
    <property type="entry name" value="UPF0001"/>
    <property type="match status" value="1"/>
</dbReference>
<reference evidence="6 7" key="1">
    <citation type="submission" date="2015-11" db="EMBL/GenBank/DDBJ databases">
        <title>Complete Genome Sequence of Kocuria flava strain HO-9041.</title>
        <authorList>
            <person name="Zhou M."/>
            <person name="Dai J."/>
        </authorList>
    </citation>
    <scope>NUCLEOTIDE SEQUENCE [LARGE SCALE GENOMIC DNA]</scope>
    <source>
        <strain evidence="6 7">HO-9041</strain>
    </source>
</reference>
<dbReference type="SUPFAM" id="SSF51419">
    <property type="entry name" value="PLP-binding barrel"/>
    <property type="match status" value="1"/>
</dbReference>
<evidence type="ECO:0000256" key="4">
    <source>
        <dbReference type="RuleBase" id="RU004514"/>
    </source>
</evidence>
<dbReference type="InterPro" id="IPR029066">
    <property type="entry name" value="PLP-binding_barrel"/>
</dbReference>
<dbReference type="AlphaFoldDB" id="A0A0U3HY80"/>
<evidence type="ECO:0000256" key="2">
    <source>
        <dbReference type="HAMAP-Rule" id="MF_02087"/>
    </source>
</evidence>
<dbReference type="GO" id="GO:0030170">
    <property type="term" value="F:pyridoxal phosphate binding"/>
    <property type="evidence" value="ECO:0007669"/>
    <property type="project" value="UniProtKB-UniRule"/>
</dbReference>
<dbReference type="PIRSF" id="PIRSF004848">
    <property type="entry name" value="YBL036c_PLPDEIII"/>
    <property type="match status" value="1"/>
</dbReference>
<proteinExistence type="inferred from homology"/>
<dbReference type="Pfam" id="PF01168">
    <property type="entry name" value="Ala_racemase_N"/>
    <property type="match status" value="1"/>
</dbReference>
<dbReference type="InterPro" id="IPR011078">
    <property type="entry name" value="PyrdxlP_homeostasis"/>
</dbReference>
<dbReference type="Gene3D" id="3.20.20.10">
    <property type="entry name" value="Alanine racemase"/>
    <property type="match status" value="1"/>
</dbReference>
<dbReference type="PANTHER" id="PTHR10146:SF14">
    <property type="entry name" value="PYRIDOXAL PHOSPHATE HOMEOSTASIS PROTEIN"/>
    <property type="match status" value="1"/>
</dbReference>
<keyword evidence="1 2" id="KW-0663">Pyridoxal phosphate</keyword>
<name>A0A0U3HY80_9MICC</name>
<dbReference type="STRING" id="446860.AS188_09015"/>
<organism evidence="6 7">
    <name type="scientific">Kocuria flava</name>
    <dbReference type="NCBI Taxonomy" id="446860"/>
    <lineage>
        <taxon>Bacteria</taxon>
        <taxon>Bacillati</taxon>
        <taxon>Actinomycetota</taxon>
        <taxon>Actinomycetes</taxon>
        <taxon>Micrococcales</taxon>
        <taxon>Micrococcaceae</taxon>
        <taxon>Kocuria</taxon>
    </lineage>
</organism>
<accession>A0A0U3HY80</accession>
<dbReference type="Proteomes" id="UP000057181">
    <property type="component" value="Chromosome"/>
</dbReference>
<comment type="similarity">
    <text evidence="2 4">Belongs to the pyridoxal phosphate-binding protein YggS/PROSC family.</text>
</comment>
<evidence type="ECO:0000313" key="6">
    <source>
        <dbReference type="EMBL" id="ALU39863.1"/>
    </source>
</evidence>
<feature type="domain" description="Alanine racemase N-terminal" evidence="5">
    <location>
        <begin position="27"/>
        <end position="259"/>
    </location>
</feature>
<evidence type="ECO:0000256" key="3">
    <source>
        <dbReference type="PIRSR" id="PIRSR004848-1"/>
    </source>
</evidence>
<comment type="cofactor">
    <cofactor evidence="3">
        <name>pyridoxal 5'-phosphate</name>
        <dbReference type="ChEBI" id="CHEBI:597326"/>
    </cofactor>
</comment>
<sequence length="262" mass="27677">MAVRRRGACRVSAAPDDARTRELAAALERVRRRVRTAAAAAGTAEPVLVAVTKFFPAADVVRLHGLGVRDVGENRDQEAAAKAREVRALVEDPPAWHFVGQLQSNKARSVVRYASWVHSVDRASLVDALGRAVARHREAAAAGEQEPGPCATADLVCLVQVSLDAEEHRGGARPEDVVELARRIEDTEGLRAGGVMAVAPLGAEPGPAFDRLREVSQRLQEALPGASAVSAGMSQDLEEAVARGATHVRVGSDILGPRPPVG</sequence>